<dbReference type="GO" id="GO:0043870">
    <property type="term" value="F:N-acetyl-gamma-aminoadipyl-phosphate reductase activity"/>
    <property type="evidence" value="ECO:0007669"/>
    <property type="project" value="RHEA"/>
</dbReference>
<dbReference type="Proteomes" id="UP000050301">
    <property type="component" value="Unassembled WGS sequence"/>
</dbReference>
<dbReference type="Gene3D" id="3.40.50.720">
    <property type="entry name" value="NAD(P)-binding Rossmann-like Domain"/>
    <property type="match status" value="1"/>
</dbReference>
<keyword evidence="6 7" id="KW-0457">Lysine biosynthesis</keyword>
<dbReference type="PANTHER" id="PTHR32338">
    <property type="entry name" value="N-ACETYL-GAMMA-GLUTAMYL-PHOSPHATE REDUCTASE, CHLOROPLASTIC-RELATED-RELATED"/>
    <property type="match status" value="1"/>
</dbReference>
<dbReference type="Pfam" id="PF22698">
    <property type="entry name" value="Semialdhyde_dhC_1"/>
    <property type="match status" value="1"/>
</dbReference>
<dbReference type="AlphaFoldDB" id="A0A0Q0VR12"/>
<evidence type="ECO:0000313" key="9">
    <source>
        <dbReference type="EMBL" id="KQB33569.1"/>
    </source>
</evidence>
<evidence type="ECO:0000256" key="1">
    <source>
        <dbReference type="ARBA" id="ARBA00022490"/>
    </source>
</evidence>
<organism evidence="9 10">
    <name type="scientific">Acidiplasma cupricumulans</name>
    <dbReference type="NCBI Taxonomy" id="312540"/>
    <lineage>
        <taxon>Archaea</taxon>
        <taxon>Methanobacteriati</taxon>
        <taxon>Thermoplasmatota</taxon>
        <taxon>Thermoplasmata</taxon>
        <taxon>Thermoplasmatales</taxon>
        <taxon>Ferroplasmaceae</taxon>
        <taxon>Acidiplasma</taxon>
    </lineage>
</organism>
<evidence type="ECO:0000256" key="2">
    <source>
        <dbReference type="ARBA" id="ARBA00022571"/>
    </source>
</evidence>
<keyword evidence="5 7" id="KW-0560">Oxidoreductase</keyword>
<evidence type="ECO:0000256" key="4">
    <source>
        <dbReference type="ARBA" id="ARBA00022857"/>
    </source>
</evidence>
<dbReference type="EMBL" id="LKBH01000305">
    <property type="protein sequence ID" value="KQB33569.1"/>
    <property type="molecule type" value="Genomic_DNA"/>
</dbReference>
<proteinExistence type="inferred from homology"/>
<dbReference type="EC" id="1.2.1.103" evidence="7"/>
<comment type="catalytic activity">
    <reaction evidence="7">
        <text>[amino-group carrier protein]-C-terminal-gamma-(L-glutamyl-5-semialdehyde)-L-glutamate + phosphate + NADP(+) = [amino-group carrier protein]-C-terminal-gamma-(5-phospho-L-glutamyl)-L-glutamate + NADPH + H(+)</text>
        <dbReference type="Rhea" id="RHEA:52668"/>
        <dbReference type="Rhea" id="RHEA-COMP:13313"/>
        <dbReference type="Rhea" id="RHEA-COMP:13327"/>
        <dbReference type="ChEBI" id="CHEBI:15378"/>
        <dbReference type="ChEBI" id="CHEBI:43474"/>
        <dbReference type="ChEBI" id="CHEBI:57783"/>
        <dbReference type="ChEBI" id="CHEBI:58349"/>
        <dbReference type="ChEBI" id="CHEBI:136717"/>
        <dbReference type="ChEBI" id="CHEBI:136761"/>
        <dbReference type="EC" id="1.2.1.106"/>
    </reaction>
</comment>
<dbReference type="InterPro" id="IPR000706">
    <property type="entry name" value="AGPR_type-1"/>
</dbReference>
<evidence type="ECO:0000256" key="6">
    <source>
        <dbReference type="ARBA" id="ARBA00023154"/>
    </source>
</evidence>
<feature type="domain" description="Semialdehyde dehydrogenase NAD-binding" evidence="8">
    <location>
        <begin position="2"/>
        <end position="141"/>
    </location>
</feature>
<reference evidence="9 10" key="1">
    <citation type="submission" date="2015-09" db="EMBL/GenBank/DDBJ databases">
        <title>Heavy metals and arsenic resistance mechanisms in polyextremophilic archaea of the family Ferroplasmaceae.</title>
        <authorList>
            <person name="Bulaev A.G."/>
            <person name="Kanygina A.V."/>
        </authorList>
    </citation>
    <scope>NUCLEOTIDE SEQUENCE [LARGE SCALE GENOMIC DNA]</scope>
    <source>
        <strain evidence="9 10">BH2</strain>
    </source>
</reference>
<dbReference type="SUPFAM" id="SSF51735">
    <property type="entry name" value="NAD(P)-binding Rossmann-fold domains"/>
    <property type="match status" value="1"/>
</dbReference>
<dbReference type="GO" id="GO:0051287">
    <property type="term" value="F:NAD binding"/>
    <property type="evidence" value="ECO:0007669"/>
    <property type="project" value="InterPro"/>
</dbReference>
<dbReference type="InterPro" id="IPR050085">
    <property type="entry name" value="AGPR"/>
</dbReference>
<evidence type="ECO:0000256" key="7">
    <source>
        <dbReference type="HAMAP-Rule" id="MF_02083"/>
    </source>
</evidence>
<dbReference type="InterPro" id="IPR000534">
    <property type="entry name" value="Semialdehyde_DH_NAD-bd"/>
</dbReference>
<dbReference type="SMART" id="SM00859">
    <property type="entry name" value="Semialdhyde_dh"/>
    <property type="match status" value="1"/>
</dbReference>
<dbReference type="GO" id="GO:0019878">
    <property type="term" value="P:lysine biosynthetic process via aminoadipic acid"/>
    <property type="evidence" value="ECO:0007669"/>
    <property type="project" value="UniProtKB-UniRule"/>
</dbReference>
<keyword evidence="10" id="KW-1185">Reference proteome</keyword>
<evidence type="ECO:0000259" key="8">
    <source>
        <dbReference type="SMART" id="SM00859"/>
    </source>
</evidence>
<dbReference type="InterPro" id="IPR036291">
    <property type="entry name" value="NAD(P)-bd_dom_sf"/>
</dbReference>
<comment type="similarity">
    <text evidence="7">Belongs to the NAGSA dehydrogenase family. Type 1 subfamily. LysY sub-subfamily.</text>
</comment>
<keyword evidence="3 7" id="KW-0028">Amino-acid biosynthesis</keyword>
<sequence>MKAGIVGASGYVGGELLRLLANHGDVEVTVATSNKHKDEKVARIHPDLYGLTDLKFTGRSIFDLLDDLDVVFLAVPHGTSINYVPQLMESGVRIVDMSADFRLRDPDKYPVWYGFEHPYPDLIKKFVYGMPELHREELKNARYIAVPGCIASSSIYSIAPFASLDLDNNVITVDAKVGSSGSGAELDESKVFSERYNSVRAYKPAGHRHTPEIEQEIKYATGRDVKIALSAHSVNMVRGILTTSSIFAKTDEIHGWGLLREFYSGEKFVRLIMDKKSNFKYPDPKIVVGSNFVDLGFAIDRYINRIVSFGAIDNMIKGASGNAIQSMNIMYGFNESEGLTAPSLFPV</sequence>
<dbReference type="PANTHER" id="PTHR32338:SF11">
    <property type="entry name" value="[LYSW]-L-2-AMINOADIPATE_[LYSW]-L-GLUTAMATE PHOSPHATE REDUCTASE-RELATED"/>
    <property type="match status" value="1"/>
</dbReference>
<dbReference type="InParanoid" id="A0A0Q0VR12"/>
<comment type="caution">
    <text evidence="7">Lacks conserved residue(s) required for the propagation of feature annotation.</text>
</comment>
<dbReference type="Pfam" id="PF01118">
    <property type="entry name" value="Semialdhyde_dh"/>
    <property type="match status" value="1"/>
</dbReference>
<evidence type="ECO:0000256" key="5">
    <source>
        <dbReference type="ARBA" id="ARBA00023002"/>
    </source>
</evidence>
<dbReference type="CDD" id="cd17895">
    <property type="entry name" value="AGPR_1_N"/>
    <property type="match status" value="1"/>
</dbReference>
<accession>A0A0Q0VR12</accession>
<evidence type="ECO:0000256" key="3">
    <source>
        <dbReference type="ARBA" id="ARBA00022605"/>
    </source>
</evidence>
<comment type="catalytic activity">
    <reaction evidence="7">
        <text>[amino-group carrier protein]-C-terminal-N-(1-carboxy-5-oxopentan-1-yl)-L-glutamine + phosphate + NADP(+) = [amino-group carrier protein]-C-terminal-N-(1-carboxy-5-phosphooxy-5-oxopentan-1-yl)-L-glutamine + NADPH + H(+)</text>
        <dbReference type="Rhea" id="RHEA:41948"/>
        <dbReference type="Rhea" id="RHEA-COMP:9712"/>
        <dbReference type="Rhea" id="RHEA-COMP:9714"/>
        <dbReference type="ChEBI" id="CHEBI:15378"/>
        <dbReference type="ChEBI" id="CHEBI:43474"/>
        <dbReference type="ChEBI" id="CHEBI:57783"/>
        <dbReference type="ChEBI" id="CHEBI:58349"/>
        <dbReference type="ChEBI" id="CHEBI:78499"/>
        <dbReference type="ChEBI" id="CHEBI:78501"/>
        <dbReference type="EC" id="1.2.1.103"/>
    </reaction>
</comment>
<dbReference type="CDD" id="cd23939">
    <property type="entry name" value="AGPR_1_C_LysY"/>
    <property type="match status" value="1"/>
</dbReference>
<dbReference type="InterPro" id="IPR058924">
    <property type="entry name" value="AGPR_dimerisation_dom"/>
</dbReference>
<feature type="binding site" evidence="7">
    <location>
        <begin position="9"/>
        <end position="12"/>
    </location>
    <ligand>
        <name>NADP(+)</name>
        <dbReference type="ChEBI" id="CHEBI:58349"/>
    </ligand>
</feature>
<name>A0A0Q0VR12_9ARCH</name>
<dbReference type="GO" id="GO:0005737">
    <property type="term" value="C:cytoplasm"/>
    <property type="evidence" value="ECO:0007669"/>
    <property type="project" value="UniProtKB-SubCell"/>
</dbReference>
<dbReference type="SUPFAM" id="SSF55347">
    <property type="entry name" value="Glyceraldehyde-3-phosphate dehydrogenase-like, C-terminal domain"/>
    <property type="match status" value="1"/>
</dbReference>
<comment type="pathway">
    <text evidence="7">Amino-acid biosynthesis; L-arginine biosynthesis.</text>
</comment>
<keyword evidence="4 7" id="KW-0521">NADP</keyword>
<keyword evidence="1 7" id="KW-0963">Cytoplasm</keyword>
<evidence type="ECO:0000313" key="10">
    <source>
        <dbReference type="Proteomes" id="UP000050301"/>
    </source>
</evidence>
<dbReference type="GO" id="GO:0042450">
    <property type="term" value="P:L-arginine biosynthetic process via ornithine"/>
    <property type="evidence" value="ECO:0007669"/>
    <property type="project" value="UniProtKB-UniRule"/>
</dbReference>
<dbReference type="InterPro" id="IPR037535">
    <property type="entry name" value="LysY"/>
</dbReference>
<dbReference type="UniPathway" id="UPA00033">
    <property type="reaction ID" value="UER00037"/>
</dbReference>
<dbReference type="NCBIfam" id="TIGR01850">
    <property type="entry name" value="argC"/>
    <property type="match status" value="1"/>
</dbReference>
<dbReference type="UniPathway" id="UPA00068"/>
<dbReference type="FunCoup" id="A0A0Q0VR12">
    <property type="interactions" value="76"/>
</dbReference>
<comment type="pathway">
    <text evidence="7">Amino-acid biosynthesis; L-lysine biosynthesis via AAA pathway; L-lysine from L-alpha-aminoadipate (Thermus route): step 3/5.</text>
</comment>
<dbReference type="GO" id="GO:0070401">
    <property type="term" value="F:NADP+ binding"/>
    <property type="evidence" value="ECO:0007669"/>
    <property type="project" value="InterPro"/>
</dbReference>
<dbReference type="HAMAP" id="MF_00150">
    <property type="entry name" value="ArgC_type1"/>
    <property type="match status" value="1"/>
</dbReference>
<dbReference type="HAMAP" id="MF_02083">
    <property type="entry name" value="LysY"/>
    <property type="match status" value="1"/>
</dbReference>
<dbReference type="Gene3D" id="3.30.360.10">
    <property type="entry name" value="Dihydrodipicolinate Reductase, domain 2"/>
    <property type="match status" value="1"/>
</dbReference>
<protein>
    <recommendedName>
        <fullName evidence="7">Putative [LysW]-L-2-aminoadipate/[LysW]-L-glutamate phosphate reductase</fullName>
        <ecNumber evidence="7">1.2.1.103</ecNumber>
        <ecNumber evidence="7">1.2.1.106</ecNumber>
    </recommendedName>
</protein>
<comment type="subcellular location">
    <subcellularLocation>
        <location evidence="7">Cytoplasm</location>
    </subcellularLocation>
</comment>
<comment type="function">
    <text evidence="7">Involved in both the arginine and lysine biosynthetic pathways.</text>
</comment>
<keyword evidence="2 7" id="KW-0055">Arginine biosynthesis</keyword>
<dbReference type="GO" id="GO:0003942">
    <property type="term" value="F:N-acetyl-gamma-glutamyl-phosphate reductase activity"/>
    <property type="evidence" value="ECO:0007669"/>
    <property type="project" value="InterPro"/>
</dbReference>
<feature type="binding site" evidence="7">
    <location>
        <position position="314"/>
    </location>
    <ligand>
        <name>NADP(+)</name>
        <dbReference type="ChEBI" id="CHEBI:58349"/>
    </ligand>
</feature>
<dbReference type="EC" id="1.2.1.106" evidence="7"/>
<feature type="active site" evidence="7">
    <location>
        <position position="149"/>
    </location>
</feature>
<comment type="caution">
    <text evidence="9">The sequence shown here is derived from an EMBL/GenBank/DDBJ whole genome shotgun (WGS) entry which is preliminary data.</text>
</comment>
<gene>
    <name evidence="7" type="primary">lysY</name>
    <name evidence="9" type="ORF">AOG55_02650</name>
</gene>